<feature type="chain" id="PRO_5001517799" evidence="1">
    <location>
        <begin position="19"/>
        <end position="179"/>
    </location>
</feature>
<evidence type="ECO:0000256" key="1">
    <source>
        <dbReference type="SAM" id="SignalP"/>
    </source>
</evidence>
<reference evidence="2" key="1">
    <citation type="submission" date="2014-03" db="EMBL/GenBank/DDBJ databases">
        <title>The sialotranscriptome of Amblyomma triste, Amblyomma parvum and Amblyomma cajennense ticks, uncovered by 454-based RNA-seq.</title>
        <authorList>
            <person name="Garcia G.R."/>
            <person name="Gardinassi L.G."/>
            <person name="Ribeiro J.M."/>
            <person name="Anatrielo E."/>
            <person name="Ferreira B.R."/>
            <person name="Moreira H.N."/>
            <person name="Mafra C."/>
            <person name="Olegario M.M."/>
            <person name="Szabo P.J."/>
            <person name="Miranda-Santos I.K."/>
            <person name="Maruyama S.R."/>
        </authorList>
    </citation>
    <scope>NUCLEOTIDE SEQUENCE</scope>
    <source>
        <strain evidence="2">Araguapaz</strain>
        <tissue evidence="2">Salivary glands</tissue>
    </source>
</reference>
<sequence>TKTHSSAFLEKFLKLAAAALIPAELRGEVNNEDTVCPERCETPRPPFYNLSDENDKSDILFIFNTTSMLCEDTLIDPRYHNNAFKSRFECVSLCNPGQGAPFCAEDPWNACNGSIKEGVFTSYFYNISSERCEEYADCVYSEYKTRDVNGFYDDGNCEFQCKGFNESNVRGSNKTKPLE</sequence>
<organism evidence="2">
    <name type="scientific">Amblyomma parvum</name>
    <name type="common">South American tick</name>
    <dbReference type="NCBI Taxonomy" id="251391"/>
    <lineage>
        <taxon>Eukaryota</taxon>
        <taxon>Metazoa</taxon>
        <taxon>Ecdysozoa</taxon>
        <taxon>Arthropoda</taxon>
        <taxon>Chelicerata</taxon>
        <taxon>Arachnida</taxon>
        <taxon>Acari</taxon>
        <taxon>Parasitiformes</taxon>
        <taxon>Ixodida</taxon>
        <taxon>Ixodoidea</taxon>
        <taxon>Ixodidae</taxon>
        <taxon>Amblyomminae</taxon>
        <taxon>Amblyomma</taxon>
    </lineage>
</organism>
<dbReference type="AlphaFoldDB" id="A0A023FYX8"/>
<feature type="signal peptide" evidence="1">
    <location>
        <begin position="1"/>
        <end position="18"/>
    </location>
</feature>
<feature type="non-terminal residue" evidence="2">
    <location>
        <position position="1"/>
    </location>
</feature>
<accession>A0A023FYX8</accession>
<keyword evidence="1" id="KW-0732">Signal</keyword>
<proteinExistence type="evidence at transcript level"/>
<name>A0A023FYX8_AMBPA</name>
<protein>
    <submittedName>
        <fullName evidence="2">Putative serine proteinase inhibitor</fullName>
    </submittedName>
</protein>
<evidence type="ECO:0000313" key="2">
    <source>
        <dbReference type="EMBL" id="JAC26694.1"/>
    </source>
</evidence>
<dbReference type="EMBL" id="GBBL01000626">
    <property type="protein sequence ID" value="JAC26694.1"/>
    <property type="molecule type" value="mRNA"/>
</dbReference>